<dbReference type="EMBL" id="GBHO01015517">
    <property type="protein sequence ID" value="JAG28087.1"/>
    <property type="molecule type" value="Transcribed_RNA"/>
</dbReference>
<feature type="chain" id="PRO_5015033935" evidence="2">
    <location>
        <begin position="20"/>
        <end position="195"/>
    </location>
</feature>
<reference evidence="3" key="1">
    <citation type="journal article" date="2014" name="PLoS ONE">
        <title>Transcriptome-Based Identification of ABC Transporters in the Western Tarnished Plant Bug Lygus hesperus.</title>
        <authorList>
            <person name="Hull J.J."/>
            <person name="Chaney K."/>
            <person name="Geib S.M."/>
            <person name="Fabrick J.A."/>
            <person name="Brent C.S."/>
            <person name="Walsh D."/>
            <person name="Lavine L.C."/>
        </authorList>
    </citation>
    <scope>NUCLEOTIDE SEQUENCE</scope>
</reference>
<feature type="signal peptide" evidence="2">
    <location>
        <begin position="1"/>
        <end position="19"/>
    </location>
</feature>
<sequence>MNNLALIVTILVTVAVIDGEDLMDQVFGEALLKSLSPTLRDKLQEIHNTGVFKSKSESETARIVKSLLTTEEIKELEAAYKRLILPMLQNTLEQRMGRKYKNLDDIPIEFEDDEIEDVEVDDFKTESEEQTERKIRENKSKEKKVKKVDSLRTVNIEENVKQADRKNSGTVGKDAKVDTSGLEKETDKRRAKEEL</sequence>
<evidence type="ECO:0000313" key="3">
    <source>
        <dbReference type="EMBL" id="JAG28087.1"/>
    </source>
</evidence>
<evidence type="ECO:0000256" key="1">
    <source>
        <dbReference type="SAM" id="MobiDB-lite"/>
    </source>
</evidence>
<feature type="compositionally biased region" description="Basic and acidic residues" evidence="1">
    <location>
        <begin position="158"/>
        <end position="195"/>
    </location>
</feature>
<feature type="region of interest" description="Disordered" evidence="1">
    <location>
        <begin position="122"/>
        <end position="195"/>
    </location>
</feature>
<dbReference type="EMBL" id="GBRD01010130">
    <property type="protein sequence ID" value="JAG55694.1"/>
    <property type="molecule type" value="Transcribed_RNA"/>
</dbReference>
<reference evidence="3" key="2">
    <citation type="submission" date="2014-07" db="EMBL/GenBank/DDBJ databases">
        <authorList>
            <person name="Hull J."/>
        </authorList>
    </citation>
    <scope>NUCLEOTIDE SEQUENCE</scope>
</reference>
<dbReference type="AlphaFoldDB" id="A0A0A9Y4V2"/>
<proteinExistence type="predicted"/>
<protein>
    <submittedName>
        <fullName evidence="3">Stress response protein NST1</fullName>
    </submittedName>
</protein>
<reference evidence="4" key="3">
    <citation type="submission" date="2014-09" db="EMBL/GenBank/DDBJ databases">
        <authorList>
            <person name="Magalhaes I.L.F."/>
            <person name="Oliveira U."/>
            <person name="Santos F.R."/>
            <person name="Vidigal T.H.D.A."/>
            <person name="Brescovit A.D."/>
            <person name="Santos A.J."/>
        </authorList>
    </citation>
    <scope>NUCLEOTIDE SEQUENCE</scope>
</reference>
<evidence type="ECO:0000256" key="2">
    <source>
        <dbReference type="SAM" id="SignalP"/>
    </source>
</evidence>
<gene>
    <name evidence="3" type="primary">NST1_3</name>
    <name evidence="3" type="ORF">CM83_21850</name>
</gene>
<evidence type="ECO:0000313" key="4">
    <source>
        <dbReference type="EMBL" id="JAG55694.1"/>
    </source>
</evidence>
<accession>A0A0A9Y4V2</accession>
<name>A0A0A9Y4V2_LYGHE</name>
<organism evidence="3">
    <name type="scientific">Lygus hesperus</name>
    <name type="common">Western plant bug</name>
    <dbReference type="NCBI Taxonomy" id="30085"/>
    <lineage>
        <taxon>Eukaryota</taxon>
        <taxon>Metazoa</taxon>
        <taxon>Ecdysozoa</taxon>
        <taxon>Arthropoda</taxon>
        <taxon>Hexapoda</taxon>
        <taxon>Insecta</taxon>
        <taxon>Pterygota</taxon>
        <taxon>Neoptera</taxon>
        <taxon>Paraneoptera</taxon>
        <taxon>Hemiptera</taxon>
        <taxon>Heteroptera</taxon>
        <taxon>Panheteroptera</taxon>
        <taxon>Cimicomorpha</taxon>
        <taxon>Miridae</taxon>
        <taxon>Mirini</taxon>
        <taxon>Lygus</taxon>
    </lineage>
</organism>
<feature type="compositionally biased region" description="Basic and acidic residues" evidence="1">
    <location>
        <begin position="122"/>
        <end position="140"/>
    </location>
</feature>
<keyword evidence="2" id="KW-0732">Signal</keyword>